<organism evidence="3 4">
    <name type="scientific">Sesamum alatum</name>
    <dbReference type="NCBI Taxonomy" id="300844"/>
    <lineage>
        <taxon>Eukaryota</taxon>
        <taxon>Viridiplantae</taxon>
        <taxon>Streptophyta</taxon>
        <taxon>Embryophyta</taxon>
        <taxon>Tracheophyta</taxon>
        <taxon>Spermatophyta</taxon>
        <taxon>Magnoliopsida</taxon>
        <taxon>eudicotyledons</taxon>
        <taxon>Gunneridae</taxon>
        <taxon>Pentapetalae</taxon>
        <taxon>asterids</taxon>
        <taxon>lamiids</taxon>
        <taxon>Lamiales</taxon>
        <taxon>Pedaliaceae</taxon>
        <taxon>Sesamum</taxon>
    </lineage>
</organism>
<accession>A0AAE1XPE3</accession>
<comment type="caution">
    <text evidence="3">The sequence shown here is derived from an EMBL/GenBank/DDBJ whole genome shotgun (WGS) entry which is preliminary data.</text>
</comment>
<dbReference type="InterPro" id="IPR024752">
    <property type="entry name" value="Myb/SANT-like_dom"/>
</dbReference>
<feature type="region of interest" description="Disordered" evidence="1">
    <location>
        <begin position="1"/>
        <end position="21"/>
    </location>
</feature>
<sequence length="194" mass="22843">MANENAPPFEPPTSPPPFEPRPQRRYFYTHCWSRKHDNAFIRALNFQPLCGKKQLSRTPNIHSLMYGRGIVNSAFGWSFKYNVIKRRLECLRLRYTTLRTILETPGFAWDRDENVVHAYEEAWNRLENEFANAYHLEASLSGKSLLRSLHPDAQRKDRTELWQYLVMKRGVSMMRTMTMKAWMGEVAAAMFPIK</sequence>
<dbReference type="Proteomes" id="UP001293254">
    <property type="component" value="Unassembled WGS sequence"/>
</dbReference>
<feature type="compositionally biased region" description="Pro residues" evidence="1">
    <location>
        <begin position="8"/>
        <end position="20"/>
    </location>
</feature>
<reference evidence="3" key="1">
    <citation type="submission" date="2020-06" db="EMBL/GenBank/DDBJ databases">
        <authorList>
            <person name="Li T."/>
            <person name="Hu X."/>
            <person name="Zhang T."/>
            <person name="Song X."/>
            <person name="Zhang H."/>
            <person name="Dai N."/>
            <person name="Sheng W."/>
            <person name="Hou X."/>
            <person name="Wei L."/>
        </authorList>
    </citation>
    <scope>NUCLEOTIDE SEQUENCE</scope>
    <source>
        <strain evidence="3">3651</strain>
        <tissue evidence="3">Leaf</tissue>
    </source>
</reference>
<evidence type="ECO:0000256" key="1">
    <source>
        <dbReference type="SAM" id="MobiDB-lite"/>
    </source>
</evidence>
<feature type="domain" description="Myb/SANT-like" evidence="2">
    <location>
        <begin position="32"/>
        <end position="125"/>
    </location>
</feature>
<reference evidence="3" key="2">
    <citation type="journal article" date="2024" name="Plant">
        <title>Genomic evolution and insights into agronomic trait innovations of Sesamum species.</title>
        <authorList>
            <person name="Miao H."/>
            <person name="Wang L."/>
            <person name="Qu L."/>
            <person name="Liu H."/>
            <person name="Sun Y."/>
            <person name="Le M."/>
            <person name="Wang Q."/>
            <person name="Wei S."/>
            <person name="Zheng Y."/>
            <person name="Lin W."/>
            <person name="Duan Y."/>
            <person name="Cao H."/>
            <person name="Xiong S."/>
            <person name="Wang X."/>
            <person name="Wei L."/>
            <person name="Li C."/>
            <person name="Ma Q."/>
            <person name="Ju M."/>
            <person name="Zhao R."/>
            <person name="Li G."/>
            <person name="Mu C."/>
            <person name="Tian Q."/>
            <person name="Mei H."/>
            <person name="Zhang T."/>
            <person name="Gao T."/>
            <person name="Zhang H."/>
        </authorList>
    </citation>
    <scope>NUCLEOTIDE SEQUENCE</scope>
    <source>
        <strain evidence="3">3651</strain>
    </source>
</reference>
<proteinExistence type="predicted"/>
<dbReference type="Pfam" id="PF12776">
    <property type="entry name" value="Myb_DNA-bind_3"/>
    <property type="match status" value="1"/>
</dbReference>
<evidence type="ECO:0000259" key="2">
    <source>
        <dbReference type="Pfam" id="PF12776"/>
    </source>
</evidence>
<evidence type="ECO:0000313" key="3">
    <source>
        <dbReference type="EMBL" id="KAK4415628.1"/>
    </source>
</evidence>
<gene>
    <name evidence="3" type="ORF">Salat_2670200</name>
</gene>
<name>A0AAE1XPE3_9LAMI</name>
<protein>
    <recommendedName>
        <fullName evidence="2">Myb/SANT-like domain-containing protein</fullName>
    </recommendedName>
</protein>
<keyword evidence="4" id="KW-1185">Reference proteome</keyword>
<dbReference type="AlphaFoldDB" id="A0AAE1XPE3"/>
<evidence type="ECO:0000313" key="4">
    <source>
        <dbReference type="Proteomes" id="UP001293254"/>
    </source>
</evidence>
<dbReference type="EMBL" id="JACGWO010000011">
    <property type="protein sequence ID" value="KAK4415628.1"/>
    <property type="molecule type" value="Genomic_DNA"/>
</dbReference>